<dbReference type="CDD" id="cd00622">
    <property type="entry name" value="PLPDE_III_ODC"/>
    <property type="match status" value="1"/>
</dbReference>
<dbReference type="PANTHER" id="PTHR11482">
    <property type="entry name" value="ARGININE/DIAMINOPIMELATE/ORNITHINE DECARBOXYLASE"/>
    <property type="match status" value="1"/>
</dbReference>
<evidence type="ECO:0000256" key="8">
    <source>
        <dbReference type="PIRSR" id="PIRSR600183-50"/>
    </source>
</evidence>
<evidence type="ECO:0000256" key="1">
    <source>
        <dbReference type="ARBA" id="ARBA00001933"/>
    </source>
</evidence>
<evidence type="ECO:0000259" key="9">
    <source>
        <dbReference type="Pfam" id="PF02784"/>
    </source>
</evidence>
<feature type="active site" description="Proton donor" evidence="8">
    <location>
        <position position="322"/>
    </location>
</feature>
<comment type="similarity">
    <text evidence="2">Belongs to the Orn/Lys/Arg decarboxylase class-II family.</text>
</comment>
<dbReference type="InterPro" id="IPR002433">
    <property type="entry name" value="Orn_de-COase"/>
</dbReference>
<dbReference type="GO" id="GO:0005737">
    <property type="term" value="C:cytoplasm"/>
    <property type="evidence" value="ECO:0007669"/>
    <property type="project" value="TreeGrafter"/>
</dbReference>
<dbReference type="InterPro" id="IPR022644">
    <property type="entry name" value="De-COase2_N"/>
</dbReference>
<dbReference type="Pfam" id="PF02784">
    <property type="entry name" value="Orn_Arg_deC_N"/>
    <property type="match status" value="1"/>
</dbReference>
<evidence type="ECO:0000256" key="4">
    <source>
        <dbReference type="ARBA" id="ARBA00023239"/>
    </source>
</evidence>
<dbReference type="Gene3D" id="3.20.20.10">
    <property type="entry name" value="Alanine racemase"/>
    <property type="match status" value="1"/>
</dbReference>
<evidence type="ECO:0000313" key="10">
    <source>
        <dbReference type="EMBL" id="MYM54798.1"/>
    </source>
</evidence>
<dbReference type="InterPro" id="IPR029066">
    <property type="entry name" value="PLP-binding_barrel"/>
</dbReference>
<dbReference type="Gene3D" id="2.40.37.10">
    <property type="entry name" value="Lyase, Ornithine Decarboxylase, Chain A, domain 1"/>
    <property type="match status" value="1"/>
</dbReference>
<dbReference type="GO" id="GO:0004586">
    <property type="term" value="F:ornithine decarboxylase activity"/>
    <property type="evidence" value="ECO:0007669"/>
    <property type="project" value="UniProtKB-EC"/>
</dbReference>
<evidence type="ECO:0000256" key="6">
    <source>
        <dbReference type="ARBA" id="ARBA00034138"/>
    </source>
</evidence>
<protein>
    <recommendedName>
        <fullName evidence="6">ornithine decarboxylase</fullName>
        <ecNumber evidence="6">4.1.1.17</ecNumber>
    </recommendedName>
</protein>
<dbReference type="EMBL" id="WWEN01000002">
    <property type="protein sequence ID" value="MYM54798.1"/>
    <property type="molecule type" value="Genomic_DNA"/>
</dbReference>
<dbReference type="Proteomes" id="UP000479043">
    <property type="component" value="Unassembled WGS sequence"/>
</dbReference>
<gene>
    <name evidence="10" type="ORF">GR167_05750</name>
</gene>
<evidence type="ECO:0000313" key="11">
    <source>
        <dbReference type="Proteomes" id="UP000479043"/>
    </source>
</evidence>
<evidence type="ECO:0000256" key="7">
    <source>
        <dbReference type="ARBA" id="ARBA00049127"/>
    </source>
</evidence>
<keyword evidence="4" id="KW-0456">Lyase</keyword>
<dbReference type="InterPro" id="IPR009006">
    <property type="entry name" value="Ala_racemase/Decarboxylase_C"/>
</dbReference>
<sequence>MRPDPYWLSPERHLQRVQPDEAVMYFSPVALQNAAHRFLDGFPGLVTYAVKANPGEAVLVNLAAAGLTAFDVASPAEMEAVRAVCPDAVLHYNNPVRSVAEIKEAARFGIASASVDCPNELDKLAPLGRDLEIAVRLALPVKGAAYDFGAKFGVGPERAAELLRQVADRGYRPALTFHPGTQCDLPDPWEAYIRAAADVARQAGVTIGRLNVGGGFASHRAGTAPDLEAIFDRIGKIAGEVFDTVPELVCEPGRAMVAEAFTLATRVKAIRQDGSVFLNDGIYGGFYEYRDMHGVDRVRCVSPDGRARSGDKVARVAFGPTCDSIDRLPDPVALSGDLQEGDYVLFDGMGAYSLALATRFNGYGPGRPVTVASLCAEGGGQPGS</sequence>
<evidence type="ECO:0000256" key="5">
    <source>
        <dbReference type="ARBA" id="ARBA00034115"/>
    </source>
</evidence>
<dbReference type="PROSITE" id="PS00878">
    <property type="entry name" value="ODR_DC_2_1"/>
    <property type="match status" value="1"/>
</dbReference>
<accession>A0A6L8LFU5</accession>
<dbReference type="PANTHER" id="PTHR11482:SF6">
    <property type="entry name" value="ORNITHINE DECARBOXYLASE 1-RELATED"/>
    <property type="match status" value="1"/>
</dbReference>
<dbReference type="RefSeq" id="WP_160972468.1">
    <property type="nucleotide sequence ID" value="NZ_WWEN01000002.1"/>
</dbReference>
<keyword evidence="3 8" id="KW-0663">Pyridoxal phosphate</keyword>
<dbReference type="SUPFAM" id="SSF50621">
    <property type="entry name" value="Alanine racemase C-terminal domain-like"/>
    <property type="match status" value="1"/>
</dbReference>
<comment type="pathway">
    <text evidence="5">Amine and polyamine biosynthesis; putrescine biosynthesis via L-ornithine pathway; putrescine from L-ornithine: step 1/1.</text>
</comment>
<comment type="caution">
    <text evidence="10">The sequence shown here is derived from an EMBL/GenBank/DDBJ whole genome shotgun (WGS) entry which is preliminary data.</text>
</comment>
<organism evidence="10 11">
    <name type="scientific">Thalassovita mangrovi</name>
    <dbReference type="NCBI Taxonomy" id="2692236"/>
    <lineage>
        <taxon>Bacteria</taxon>
        <taxon>Pseudomonadati</taxon>
        <taxon>Pseudomonadota</taxon>
        <taxon>Alphaproteobacteria</taxon>
        <taxon>Rhodobacterales</taxon>
        <taxon>Roseobacteraceae</taxon>
        <taxon>Thalassovita</taxon>
    </lineage>
</organism>
<dbReference type="PRINTS" id="PR01182">
    <property type="entry name" value="ORNDCRBXLASE"/>
</dbReference>
<reference evidence="10 11" key="1">
    <citation type="submission" date="2020-01" db="EMBL/GenBank/DDBJ databases">
        <authorList>
            <person name="Chen S."/>
        </authorList>
    </citation>
    <scope>NUCLEOTIDE SEQUENCE [LARGE SCALE GENOMIC DNA]</scope>
    <source>
        <strain evidence="10 11">GS-10</strain>
    </source>
</reference>
<evidence type="ECO:0000256" key="2">
    <source>
        <dbReference type="ARBA" id="ARBA00008872"/>
    </source>
</evidence>
<feature type="domain" description="Orn/DAP/Arg decarboxylase 2 N-terminal" evidence="9">
    <location>
        <begin position="35"/>
        <end position="258"/>
    </location>
</feature>
<comment type="catalytic activity">
    <reaction evidence="7">
        <text>L-ornithine + H(+) = putrescine + CO2</text>
        <dbReference type="Rhea" id="RHEA:22964"/>
        <dbReference type="ChEBI" id="CHEBI:15378"/>
        <dbReference type="ChEBI" id="CHEBI:16526"/>
        <dbReference type="ChEBI" id="CHEBI:46911"/>
        <dbReference type="ChEBI" id="CHEBI:326268"/>
        <dbReference type="EC" id="4.1.1.17"/>
    </reaction>
</comment>
<feature type="modified residue" description="N6-(pyridoxal phosphate)lysine" evidence="8">
    <location>
        <position position="51"/>
    </location>
</feature>
<dbReference type="SUPFAM" id="SSF51419">
    <property type="entry name" value="PLP-binding barrel"/>
    <property type="match status" value="1"/>
</dbReference>
<name>A0A6L8LFU5_9RHOB</name>
<dbReference type="InterPro" id="IPR000183">
    <property type="entry name" value="Orn/DAP/Arg_de-COase"/>
</dbReference>
<dbReference type="GO" id="GO:0033387">
    <property type="term" value="P:putrescine biosynthetic process from arginine, via ornithine"/>
    <property type="evidence" value="ECO:0007669"/>
    <property type="project" value="TreeGrafter"/>
</dbReference>
<dbReference type="AlphaFoldDB" id="A0A6L8LFU5"/>
<dbReference type="PRINTS" id="PR01179">
    <property type="entry name" value="ODADCRBXLASE"/>
</dbReference>
<dbReference type="InterPro" id="IPR022653">
    <property type="entry name" value="De-COase2_pyr-phos_BS"/>
</dbReference>
<keyword evidence="11" id="KW-1185">Reference proteome</keyword>
<proteinExistence type="inferred from homology"/>
<comment type="cofactor">
    <cofactor evidence="1 8">
        <name>pyridoxal 5'-phosphate</name>
        <dbReference type="ChEBI" id="CHEBI:597326"/>
    </cofactor>
</comment>
<evidence type="ECO:0000256" key="3">
    <source>
        <dbReference type="ARBA" id="ARBA00022898"/>
    </source>
</evidence>
<dbReference type="EC" id="4.1.1.17" evidence="6"/>